<dbReference type="InterPro" id="IPR018841">
    <property type="entry name" value="DUF2442"/>
</dbReference>
<gene>
    <name evidence="1" type="ORF">I41_00630</name>
</gene>
<evidence type="ECO:0000313" key="1">
    <source>
        <dbReference type="EMBL" id="QDT70910.1"/>
    </source>
</evidence>
<accession>A0A517TRB6</accession>
<proteinExistence type="predicted"/>
<dbReference type="Proteomes" id="UP000317909">
    <property type="component" value="Chromosome"/>
</dbReference>
<reference evidence="1 2" key="1">
    <citation type="submission" date="2019-02" db="EMBL/GenBank/DDBJ databases">
        <title>Deep-cultivation of Planctomycetes and their phenomic and genomic characterization uncovers novel biology.</title>
        <authorList>
            <person name="Wiegand S."/>
            <person name="Jogler M."/>
            <person name="Boedeker C."/>
            <person name="Pinto D."/>
            <person name="Vollmers J."/>
            <person name="Rivas-Marin E."/>
            <person name="Kohn T."/>
            <person name="Peeters S.H."/>
            <person name="Heuer A."/>
            <person name="Rast P."/>
            <person name="Oberbeckmann S."/>
            <person name="Bunk B."/>
            <person name="Jeske O."/>
            <person name="Meyerdierks A."/>
            <person name="Storesund J.E."/>
            <person name="Kallscheuer N."/>
            <person name="Luecker S."/>
            <person name="Lage O.M."/>
            <person name="Pohl T."/>
            <person name="Merkel B.J."/>
            <person name="Hornburger P."/>
            <person name="Mueller R.-W."/>
            <person name="Bruemmer F."/>
            <person name="Labrenz M."/>
            <person name="Spormann A.M."/>
            <person name="Op den Camp H."/>
            <person name="Overmann J."/>
            <person name="Amann R."/>
            <person name="Jetten M.S.M."/>
            <person name="Mascher T."/>
            <person name="Medema M.H."/>
            <person name="Devos D.P."/>
            <person name="Kaster A.-K."/>
            <person name="Ovreas L."/>
            <person name="Rohde M."/>
            <person name="Galperin M.Y."/>
            <person name="Jogler C."/>
        </authorList>
    </citation>
    <scope>NUCLEOTIDE SEQUENCE [LARGE SCALE GENOMIC DNA]</scope>
    <source>
        <strain evidence="1 2">I41</strain>
    </source>
</reference>
<dbReference type="AlphaFoldDB" id="A0A517TRB6"/>
<dbReference type="Gene3D" id="3.30.2020.10">
    <property type="entry name" value="NE0471-like N-terminal domain"/>
    <property type="match status" value="1"/>
</dbReference>
<dbReference type="KEGG" id="llh:I41_00630"/>
<dbReference type="SUPFAM" id="SSF143880">
    <property type="entry name" value="NE0471 N-terminal domain-like"/>
    <property type="match status" value="1"/>
</dbReference>
<sequence>MLHVVKAEHVTDHRIRLWFNDGAHGEVDLADVLTGPIFIPLQNVDYFRQFRLEGNTVAWENGADFAPEYLHSLLPVDSSV</sequence>
<protein>
    <recommendedName>
        <fullName evidence="3">DUF2442 domain-containing protein</fullName>
    </recommendedName>
</protein>
<evidence type="ECO:0000313" key="2">
    <source>
        <dbReference type="Proteomes" id="UP000317909"/>
    </source>
</evidence>
<dbReference type="RefSeq" id="WP_145429865.1">
    <property type="nucleotide sequence ID" value="NZ_CP036339.1"/>
</dbReference>
<dbReference type="InterPro" id="IPR036782">
    <property type="entry name" value="NE0471-like_N"/>
</dbReference>
<dbReference type="Pfam" id="PF10387">
    <property type="entry name" value="DUF2442"/>
    <property type="match status" value="1"/>
</dbReference>
<dbReference type="OrthoDB" id="162796at2"/>
<dbReference type="EMBL" id="CP036339">
    <property type="protein sequence ID" value="QDT70910.1"/>
    <property type="molecule type" value="Genomic_DNA"/>
</dbReference>
<organism evidence="1 2">
    <name type="scientific">Lacipirellula limnantheis</name>
    <dbReference type="NCBI Taxonomy" id="2528024"/>
    <lineage>
        <taxon>Bacteria</taxon>
        <taxon>Pseudomonadati</taxon>
        <taxon>Planctomycetota</taxon>
        <taxon>Planctomycetia</taxon>
        <taxon>Pirellulales</taxon>
        <taxon>Lacipirellulaceae</taxon>
        <taxon>Lacipirellula</taxon>
    </lineage>
</organism>
<name>A0A517TRB6_9BACT</name>
<keyword evidence="2" id="KW-1185">Reference proteome</keyword>
<evidence type="ECO:0008006" key="3">
    <source>
        <dbReference type="Google" id="ProtNLM"/>
    </source>
</evidence>